<dbReference type="EMBL" id="AUNB01000089">
    <property type="protein sequence ID" value="KEO51657.1"/>
    <property type="molecule type" value="Genomic_DNA"/>
</dbReference>
<reference evidence="7 8" key="1">
    <citation type="journal article" date="2015" name="Antonie Van Leeuwenhoek">
        <title>Thioclava indica sp. nov., isolated from surface seawater of the Indian Ocean.</title>
        <authorList>
            <person name="Liu Y."/>
            <person name="Lai Q."/>
            <person name="Du J."/>
            <person name="Xu H."/>
            <person name="Jiang L."/>
            <person name="Shao Z."/>
        </authorList>
    </citation>
    <scope>NUCLEOTIDE SEQUENCE [LARGE SCALE GENOMIC DNA]</scope>
    <source>
        <strain evidence="7 8">DT23-4</strain>
    </source>
</reference>
<evidence type="ECO:0000256" key="2">
    <source>
        <dbReference type="ARBA" id="ARBA00010961"/>
    </source>
</evidence>
<organism evidence="7 8">
    <name type="scientific">Thioclava indica</name>
    <dbReference type="NCBI Taxonomy" id="1353528"/>
    <lineage>
        <taxon>Bacteria</taxon>
        <taxon>Pseudomonadati</taxon>
        <taxon>Pseudomonadota</taxon>
        <taxon>Alphaproteobacteria</taxon>
        <taxon>Rhodobacterales</taxon>
        <taxon>Paracoccaceae</taxon>
        <taxon>Thioclava</taxon>
    </lineage>
</organism>
<dbReference type="STRING" id="1353528.DT23_18865"/>
<keyword evidence="4 6" id="KW-0238">DNA-binding</keyword>
<dbReference type="PANTHER" id="PTHR33217:SF9">
    <property type="entry name" value="MUTATOR FAMILY TRANSPOSASE"/>
    <property type="match status" value="1"/>
</dbReference>
<evidence type="ECO:0000256" key="5">
    <source>
        <dbReference type="ARBA" id="ARBA00023172"/>
    </source>
</evidence>
<name>A0A074JQN3_9RHOB</name>
<proteinExistence type="inferred from homology"/>
<dbReference type="Proteomes" id="UP000027471">
    <property type="component" value="Unassembled WGS sequence"/>
</dbReference>
<dbReference type="Pfam" id="PF00872">
    <property type="entry name" value="Transposase_mut"/>
    <property type="match status" value="1"/>
</dbReference>
<evidence type="ECO:0000256" key="3">
    <source>
        <dbReference type="ARBA" id="ARBA00022578"/>
    </source>
</evidence>
<evidence type="ECO:0000256" key="1">
    <source>
        <dbReference type="ARBA" id="ARBA00002190"/>
    </source>
</evidence>
<comment type="caution">
    <text evidence="7">The sequence shown here is derived from an EMBL/GenBank/DDBJ whole genome shotgun (WGS) entry which is preliminary data.</text>
</comment>
<keyword evidence="5 6" id="KW-0233">DNA recombination</keyword>
<accession>A0A074JQN3</accession>
<evidence type="ECO:0000313" key="8">
    <source>
        <dbReference type="Proteomes" id="UP000027471"/>
    </source>
</evidence>
<evidence type="ECO:0000256" key="6">
    <source>
        <dbReference type="RuleBase" id="RU365089"/>
    </source>
</evidence>
<dbReference type="GO" id="GO:0004803">
    <property type="term" value="F:transposase activity"/>
    <property type="evidence" value="ECO:0007669"/>
    <property type="project" value="UniProtKB-UniRule"/>
</dbReference>
<dbReference type="eggNOG" id="COG3328">
    <property type="taxonomic scope" value="Bacteria"/>
</dbReference>
<sequence>MKDDTMIIPFHQPDSISDPLTEIAREGARRMLAEALKAEADAFVASFADVTLADGRRRVVRHGHGPERPIQTGIGALDIQRPKVRDRAGDTSGEDRVRFTSNILPKWARRSRSLDTLLPVLYLRGISTGDFQEALSALLGPEAANLSPGAITRLTAGWQGTYDAWQQRDLSARRYVYIWADGVYLQARMEPQAECMLVIIGATPEGKKELLGFQVGTRESTQSWRELLVDIKARGLAMAPEIAVGDGALGFWKALDQIWPDTRHQRCWVHKIGNVLNAFPKSMAPAVKSDLHDISHAETRADALAAMDVFEEKYGVKYPKAVTCLTKNRDALMAFYDYPAEHWDHLRSSNPIESVFATVRHRTVRTKGALSQKTAQLMVFTLIQAAAKSWRRLNGRNQLPKVIEGIKFRNGVEVTDATKTSAA</sequence>
<keyword evidence="8" id="KW-1185">Reference proteome</keyword>
<comment type="function">
    <text evidence="1 6">Required for the transposition of the insertion element.</text>
</comment>
<protein>
    <recommendedName>
        <fullName evidence="6">Mutator family transposase</fullName>
    </recommendedName>
</protein>
<evidence type="ECO:0000256" key="4">
    <source>
        <dbReference type="ARBA" id="ARBA00023125"/>
    </source>
</evidence>
<keyword evidence="3 6" id="KW-0815">Transposition</keyword>
<dbReference type="NCBIfam" id="NF033543">
    <property type="entry name" value="transpos_IS256"/>
    <property type="match status" value="1"/>
</dbReference>
<evidence type="ECO:0000313" key="7">
    <source>
        <dbReference type="EMBL" id="KEO51657.1"/>
    </source>
</evidence>
<dbReference type="InterPro" id="IPR001207">
    <property type="entry name" value="Transposase_mutator"/>
</dbReference>
<dbReference type="GO" id="GO:0006313">
    <property type="term" value="P:DNA transposition"/>
    <property type="evidence" value="ECO:0007669"/>
    <property type="project" value="UniProtKB-UniRule"/>
</dbReference>
<dbReference type="OrthoDB" id="165209at2"/>
<keyword evidence="6" id="KW-0814">Transposable element</keyword>
<gene>
    <name evidence="7" type="ORF">DT23_18865</name>
</gene>
<dbReference type="PANTHER" id="PTHR33217">
    <property type="entry name" value="TRANSPOSASE FOR INSERTION SEQUENCE ELEMENT IS1081"/>
    <property type="match status" value="1"/>
</dbReference>
<dbReference type="AlphaFoldDB" id="A0A074JQN3"/>
<dbReference type="GO" id="GO:0003677">
    <property type="term" value="F:DNA binding"/>
    <property type="evidence" value="ECO:0007669"/>
    <property type="project" value="UniProtKB-UniRule"/>
</dbReference>
<comment type="similarity">
    <text evidence="2 6">Belongs to the transposase mutator family.</text>
</comment>